<gene>
    <name evidence="4" type="ORF">GXW78_00915</name>
</gene>
<keyword evidence="5" id="KW-1185">Reference proteome</keyword>
<dbReference type="EMBL" id="JAAEDI010000001">
    <property type="protein sequence ID" value="MBR0648209.1"/>
    <property type="molecule type" value="Genomic_DNA"/>
</dbReference>
<sequence>MRAPHVLEAALLRSVFRYCSALALLPALLAFLAAGSVAQTTASEPIRIKIVGGLADVSQFVRYEEPFWRDHIREVSGGRIVAEIAPFDRSGIRAQEMLALMRLGVVPFGTALLAVVSNEEPEFNAVDLPVVNPDMAALRRTVALYRPHLEQLLAERYDVELLAVYTYPAQVIFCRDRFSGLSDLAGRRIRTSSVGQSDMFAALGATPVVIPFAETLAAVRSGVVECAVTGTLSANAIGLHEATTYMHSMAITWGLSMFGANRAAWAALPEWARTLIRRELAILERQIWDATEVETVDGFACNAGLPSCAGGRRGQATIVAGSTADQQRRLRLLTETILPGWVRRCGEPCVEAWNRYLAPALGVTARPD</sequence>
<dbReference type="NCBIfam" id="NF037995">
    <property type="entry name" value="TRAP_S1"/>
    <property type="match status" value="1"/>
</dbReference>
<dbReference type="PANTHER" id="PTHR33376:SF7">
    <property type="entry name" value="C4-DICARBOXYLATE-BINDING PROTEIN DCTB"/>
    <property type="match status" value="1"/>
</dbReference>
<dbReference type="Pfam" id="PF03480">
    <property type="entry name" value="DctP"/>
    <property type="match status" value="1"/>
</dbReference>
<proteinExistence type="inferred from homology"/>
<evidence type="ECO:0000256" key="3">
    <source>
        <dbReference type="ARBA" id="ARBA00022729"/>
    </source>
</evidence>
<dbReference type="CDD" id="cd13602">
    <property type="entry name" value="PBP2_TRAP_BpDctp6_7"/>
    <property type="match status" value="1"/>
</dbReference>
<dbReference type="PANTHER" id="PTHR33376">
    <property type="match status" value="1"/>
</dbReference>
<evidence type="ECO:0000313" key="4">
    <source>
        <dbReference type="EMBL" id="MBR0648209.1"/>
    </source>
</evidence>
<keyword evidence="3" id="KW-0732">Signal</keyword>
<dbReference type="Proteomes" id="UP000698752">
    <property type="component" value="Unassembled WGS sequence"/>
</dbReference>
<dbReference type="InterPro" id="IPR038404">
    <property type="entry name" value="TRAP_DctP_sf"/>
</dbReference>
<evidence type="ECO:0000313" key="5">
    <source>
        <dbReference type="Proteomes" id="UP000698752"/>
    </source>
</evidence>
<name>A0ABS5EB09_9PROT</name>
<evidence type="ECO:0000256" key="1">
    <source>
        <dbReference type="ARBA" id="ARBA00009023"/>
    </source>
</evidence>
<accession>A0ABS5EB09</accession>
<comment type="caution">
    <text evidence="4">The sequence shown here is derived from an EMBL/GenBank/DDBJ whole genome shotgun (WGS) entry which is preliminary data.</text>
</comment>
<organism evidence="4 5">
    <name type="scientific">Neoroseomonas terrae</name>
    <dbReference type="NCBI Taxonomy" id="424799"/>
    <lineage>
        <taxon>Bacteria</taxon>
        <taxon>Pseudomonadati</taxon>
        <taxon>Pseudomonadota</taxon>
        <taxon>Alphaproteobacteria</taxon>
        <taxon>Acetobacterales</taxon>
        <taxon>Acetobacteraceae</taxon>
        <taxon>Neoroseomonas</taxon>
    </lineage>
</organism>
<keyword evidence="2" id="KW-0813">Transport</keyword>
<reference evidence="5" key="1">
    <citation type="journal article" date="2021" name="Syst. Appl. Microbiol.">
        <title>Roseomonas hellenica sp. nov., isolated from roots of wild-growing Alkanna tinctoria.</title>
        <authorList>
            <person name="Rat A."/>
            <person name="Naranjo H.D."/>
            <person name="Lebbe L."/>
            <person name="Cnockaert M."/>
            <person name="Krigas N."/>
            <person name="Grigoriadou K."/>
            <person name="Maloupa E."/>
            <person name="Willems A."/>
        </authorList>
    </citation>
    <scope>NUCLEOTIDE SEQUENCE [LARGE SCALE GENOMIC DNA]</scope>
    <source>
        <strain evidence="5">LMG 31159</strain>
    </source>
</reference>
<dbReference type="InterPro" id="IPR018389">
    <property type="entry name" value="DctP_fam"/>
</dbReference>
<comment type="similarity">
    <text evidence="1">Belongs to the bacterial solute-binding protein 7 family.</text>
</comment>
<dbReference type="Gene3D" id="3.40.190.170">
    <property type="entry name" value="Bacterial extracellular solute-binding protein, family 7"/>
    <property type="match status" value="1"/>
</dbReference>
<evidence type="ECO:0000256" key="2">
    <source>
        <dbReference type="ARBA" id="ARBA00022448"/>
    </source>
</evidence>
<protein>
    <submittedName>
        <fullName evidence="4">TRAP transporter substrate-binding protein</fullName>
    </submittedName>
</protein>